<accession>A0A2I0W2M1</accession>
<feature type="domain" description="Reverse transcriptase zinc-binding" evidence="1">
    <location>
        <begin position="11"/>
        <end position="86"/>
    </location>
</feature>
<dbReference type="EMBL" id="KZ502984">
    <property type="protein sequence ID" value="PKU69901.1"/>
    <property type="molecule type" value="Genomic_DNA"/>
</dbReference>
<dbReference type="Pfam" id="PF13966">
    <property type="entry name" value="zf-RVT"/>
    <property type="match status" value="1"/>
</dbReference>
<sequence length="102" mass="11805">MLCDLSKDGKFHLKSAWHSFREKGNIDSILPKIWHKSIPATVSIFVWRVLHKFIPMDDNLIKKGFSLTSKCQCCFHTETMHHVLFLALLLLERGLILIICLS</sequence>
<proteinExistence type="predicted"/>
<reference evidence="2 3" key="2">
    <citation type="journal article" date="2017" name="Nature">
        <title>The Apostasia genome and the evolution of orchids.</title>
        <authorList>
            <person name="Zhang G.Q."/>
            <person name="Liu K.W."/>
            <person name="Li Z."/>
            <person name="Lohaus R."/>
            <person name="Hsiao Y.Y."/>
            <person name="Niu S.C."/>
            <person name="Wang J.Y."/>
            <person name="Lin Y.C."/>
            <person name="Xu Q."/>
            <person name="Chen L.J."/>
            <person name="Yoshida K."/>
            <person name="Fujiwara S."/>
            <person name="Wang Z.W."/>
            <person name="Zhang Y.Q."/>
            <person name="Mitsuda N."/>
            <person name="Wang M."/>
            <person name="Liu G.H."/>
            <person name="Pecoraro L."/>
            <person name="Huang H.X."/>
            <person name="Xiao X.J."/>
            <person name="Lin M."/>
            <person name="Wu X.Y."/>
            <person name="Wu W.L."/>
            <person name="Chen Y.Y."/>
            <person name="Chang S.B."/>
            <person name="Sakamoto S."/>
            <person name="Ohme-Takagi M."/>
            <person name="Yagi M."/>
            <person name="Zeng S.J."/>
            <person name="Shen C.Y."/>
            <person name="Yeh C.M."/>
            <person name="Luo Y.B."/>
            <person name="Tsai W.C."/>
            <person name="Van de Peer Y."/>
            <person name="Liu Z.J."/>
        </authorList>
    </citation>
    <scope>NUCLEOTIDE SEQUENCE [LARGE SCALE GENOMIC DNA]</scope>
    <source>
        <tissue evidence="2">The whole plant</tissue>
    </source>
</reference>
<dbReference type="InterPro" id="IPR026960">
    <property type="entry name" value="RVT-Znf"/>
</dbReference>
<organism evidence="2 3">
    <name type="scientific">Dendrobium catenatum</name>
    <dbReference type="NCBI Taxonomy" id="906689"/>
    <lineage>
        <taxon>Eukaryota</taxon>
        <taxon>Viridiplantae</taxon>
        <taxon>Streptophyta</taxon>
        <taxon>Embryophyta</taxon>
        <taxon>Tracheophyta</taxon>
        <taxon>Spermatophyta</taxon>
        <taxon>Magnoliopsida</taxon>
        <taxon>Liliopsida</taxon>
        <taxon>Asparagales</taxon>
        <taxon>Orchidaceae</taxon>
        <taxon>Epidendroideae</taxon>
        <taxon>Malaxideae</taxon>
        <taxon>Dendrobiinae</taxon>
        <taxon>Dendrobium</taxon>
    </lineage>
</organism>
<evidence type="ECO:0000313" key="2">
    <source>
        <dbReference type="EMBL" id="PKU69901.1"/>
    </source>
</evidence>
<name>A0A2I0W2M1_9ASPA</name>
<dbReference type="AlphaFoldDB" id="A0A2I0W2M1"/>
<gene>
    <name evidence="2" type="ORF">MA16_Dca011920</name>
</gene>
<evidence type="ECO:0000259" key="1">
    <source>
        <dbReference type="Pfam" id="PF13966"/>
    </source>
</evidence>
<protein>
    <recommendedName>
        <fullName evidence="1">Reverse transcriptase zinc-binding domain-containing protein</fullName>
    </recommendedName>
</protein>
<keyword evidence="3" id="KW-1185">Reference proteome</keyword>
<dbReference type="STRING" id="906689.A0A2I0W2M1"/>
<evidence type="ECO:0000313" key="3">
    <source>
        <dbReference type="Proteomes" id="UP000233837"/>
    </source>
</evidence>
<reference evidence="2 3" key="1">
    <citation type="journal article" date="2016" name="Sci. Rep.">
        <title>The Dendrobium catenatum Lindl. genome sequence provides insights into polysaccharide synthase, floral development and adaptive evolution.</title>
        <authorList>
            <person name="Zhang G.Q."/>
            <person name="Xu Q."/>
            <person name="Bian C."/>
            <person name="Tsai W.C."/>
            <person name="Yeh C.M."/>
            <person name="Liu K.W."/>
            <person name="Yoshida K."/>
            <person name="Zhang L.S."/>
            <person name="Chang S.B."/>
            <person name="Chen F."/>
            <person name="Shi Y."/>
            <person name="Su Y.Y."/>
            <person name="Zhang Y.Q."/>
            <person name="Chen L.J."/>
            <person name="Yin Y."/>
            <person name="Lin M."/>
            <person name="Huang H."/>
            <person name="Deng H."/>
            <person name="Wang Z.W."/>
            <person name="Zhu S.L."/>
            <person name="Zhao X."/>
            <person name="Deng C."/>
            <person name="Niu S.C."/>
            <person name="Huang J."/>
            <person name="Wang M."/>
            <person name="Liu G.H."/>
            <person name="Yang H.J."/>
            <person name="Xiao X.J."/>
            <person name="Hsiao Y.Y."/>
            <person name="Wu W.L."/>
            <person name="Chen Y.Y."/>
            <person name="Mitsuda N."/>
            <person name="Ohme-Takagi M."/>
            <person name="Luo Y.B."/>
            <person name="Van de Peer Y."/>
            <person name="Liu Z.J."/>
        </authorList>
    </citation>
    <scope>NUCLEOTIDE SEQUENCE [LARGE SCALE GENOMIC DNA]</scope>
    <source>
        <tissue evidence="2">The whole plant</tissue>
    </source>
</reference>
<dbReference type="Proteomes" id="UP000233837">
    <property type="component" value="Unassembled WGS sequence"/>
</dbReference>